<comment type="caution">
    <text evidence="2">The sequence shown here is derived from an EMBL/GenBank/DDBJ whole genome shotgun (WGS) entry which is preliminary data.</text>
</comment>
<proteinExistence type="predicted"/>
<evidence type="ECO:0000256" key="1">
    <source>
        <dbReference type="SAM" id="Phobius"/>
    </source>
</evidence>
<evidence type="ECO:0000313" key="2">
    <source>
        <dbReference type="EMBL" id="MBN2066928.1"/>
    </source>
</evidence>
<accession>A0A938YX36</accession>
<feature type="transmembrane region" description="Helical" evidence="1">
    <location>
        <begin position="1103"/>
        <end position="1120"/>
    </location>
</feature>
<protein>
    <submittedName>
        <fullName evidence="2">Uncharacterized protein</fullName>
    </submittedName>
</protein>
<gene>
    <name evidence="2" type="ORF">JW744_00490</name>
</gene>
<dbReference type="Proteomes" id="UP000809243">
    <property type="component" value="Unassembled WGS sequence"/>
</dbReference>
<evidence type="ECO:0000313" key="3">
    <source>
        <dbReference type="Proteomes" id="UP000809243"/>
    </source>
</evidence>
<keyword evidence="1" id="KW-0472">Membrane</keyword>
<name>A0A938YX36_9ARCH</name>
<keyword evidence="1" id="KW-1133">Transmembrane helix</keyword>
<dbReference type="EMBL" id="JAFGDB010000007">
    <property type="protein sequence ID" value="MBN2066928.1"/>
    <property type="molecule type" value="Genomic_DNA"/>
</dbReference>
<organism evidence="2 3">
    <name type="scientific">Candidatus Iainarchaeum sp</name>
    <dbReference type="NCBI Taxonomy" id="3101447"/>
    <lineage>
        <taxon>Archaea</taxon>
        <taxon>Candidatus Iainarchaeota</taxon>
        <taxon>Candidatus Iainarchaeia</taxon>
        <taxon>Candidatus Iainarchaeales</taxon>
        <taxon>Candidatus Iainarchaeaceae</taxon>
        <taxon>Candidatus Iainarchaeum</taxon>
    </lineage>
</organism>
<reference evidence="2" key="1">
    <citation type="submission" date="2021-01" db="EMBL/GenBank/DDBJ databases">
        <title>Active Sulfur Cycling in an Early Earth Analoge.</title>
        <authorList>
            <person name="Hahn C.R."/>
            <person name="Youssef N.H."/>
            <person name="Elshahed M."/>
        </authorList>
    </citation>
    <scope>NUCLEOTIDE SEQUENCE</scope>
    <source>
        <strain evidence="2">Zod_Metabat.1151</strain>
    </source>
</reference>
<sequence>MQRAILPAAFLLLFLSSGCIQEMSAENRLRCLDLTSKGYAFVPECKTQEECFSLIEMGLFGFDAAVFSSGVQSELYHYKNDAALSWLYFNKARANISEIHSICDSRANIQALPDRLNLLMHNLQKAFEFSDSASRRSFSILLLEESDLESEEISLMKEEPLFNDFILISSNLNGLSSGACSGQSYACFYLTQSAEFQSLASSTGFGVNLVAEVGALDLLESYKAEAGSYAEASFSIPFLSKVIPPLISYFNSFTKVSEAVSRLESFPAFPFLQSYSQFMGENNSALQKFSLVLKSDSLHRLDLEQRNAELQNQVPEKLAAASQSLGSLLSEHYASFDANFFQGLYSGLGQASTVSSQKYSIQDLSELRQEGIQKLNSLRERFIGFSQQDYLSQVSLGSRTSALKEFNYEADLLLENLAYLNSEALDGLLVLCNERLSLAEKRLNEAALPESNFLQAADLRARAIFKLKQFQSAEETGQRLFYCREAVEEFSKFELSLQDFEEYQLQEQLSLGECLSFLEKVLGSSQSSIDFDGFIMRFHSLKSIPKPYEDIAAVERNCSTLKGSLGQYLAEHALLKGLLEKHSSSEHLLNAMQLLNSMDKSVLPDSKIQSLESGFKDFEKFFSNGEIVFEQALPVLPELQDSLSEFSSSLGETALTSIASFAEKNALLSFEQLPSGTELVGVSFRNLFAEIPGPLTLTLDFGQPLGSVLSSSENVSGARQSNNKIFFDLSSFPLGETRASFSTSRLYSLKESLEILSANSGQALFQKTLDIECLQALPSLQLRAKLIDSNALSFSNVQVYSSGKSLAFSQNNSEISFSLENCFQGETAKILFSVESPIQIRSSLLRSTVQADNKVMYTYEILITNRLPLPLNSVDLILPIELDETAIEGIELLDFEGKKLKFSALPNGKIAFSLTGLLPLQQTQPLFLAVLVHETAQPLLLEETPSDANSGSGLSVLGEKIEGISQGIGFLEGIFSPVPEQDLIEARYVPPFTEQELNSLKLKLSRLRSSLEKGYSPEMLSEAESLSLQLSAATNAIKEDALAAFNSAVEFINSSPHNEDAASALKQAESALNRKSYLEAVALSRKAVSLASLQQQTPLQFDFPIFLFPIAIAAGLVFLARKRKERLAEQQKQLVKKIARNW</sequence>
<dbReference type="AlphaFoldDB" id="A0A938YX36"/>
<keyword evidence="1" id="KW-0812">Transmembrane</keyword>
<dbReference type="PROSITE" id="PS51257">
    <property type="entry name" value="PROKAR_LIPOPROTEIN"/>
    <property type="match status" value="1"/>
</dbReference>